<evidence type="ECO:0000256" key="4">
    <source>
        <dbReference type="ARBA" id="ARBA00023002"/>
    </source>
</evidence>
<comment type="caution">
    <text evidence="8">The sequence shown here is derived from an EMBL/GenBank/DDBJ whole genome shotgun (WGS) entry which is preliminary data.</text>
</comment>
<keyword evidence="3 6" id="KW-0274">FAD</keyword>
<evidence type="ECO:0000256" key="6">
    <source>
        <dbReference type="RuleBase" id="RU371123"/>
    </source>
</evidence>
<keyword evidence="9" id="KW-1185">Reference proteome</keyword>
<dbReference type="InterPro" id="IPR036774">
    <property type="entry name" value="ERV/ALR_sulphydryl_oxid_sf"/>
</dbReference>
<protein>
    <recommendedName>
        <fullName evidence="6">Sulfhydryl oxidase</fullName>
        <ecNumber evidence="6">1.8.3.2</ecNumber>
    </recommendedName>
</protein>
<dbReference type="Proteomes" id="UP000886998">
    <property type="component" value="Unassembled WGS sequence"/>
</dbReference>
<evidence type="ECO:0000256" key="2">
    <source>
        <dbReference type="ARBA" id="ARBA00022630"/>
    </source>
</evidence>
<dbReference type="SUPFAM" id="SSF69000">
    <property type="entry name" value="FAD-dependent thiol oxidase"/>
    <property type="match status" value="1"/>
</dbReference>
<gene>
    <name evidence="8" type="primary">AVEN_112038_1</name>
    <name evidence="8" type="ORF">TNIN_179521</name>
</gene>
<evidence type="ECO:0000256" key="5">
    <source>
        <dbReference type="ARBA" id="ARBA00023157"/>
    </source>
</evidence>
<dbReference type="OrthoDB" id="6408194at2759"/>
<dbReference type="EC" id="1.8.3.2" evidence="6"/>
<comment type="cofactor">
    <cofactor evidence="1 6">
        <name>FAD</name>
        <dbReference type="ChEBI" id="CHEBI:57692"/>
    </cofactor>
</comment>
<accession>A0A8X6Y739</accession>
<evidence type="ECO:0000259" key="7">
    <source>
        <dbReference type="PROSITE" id="PS51324"/>
    </source>
</evidence>
<keyword evidence="5" id="KW-1015">Disulfide bond</keyword>
<keyword evidence="4 6" id="KW-0560">Oxidoreductase</keyword>
<evidence type="ECO:0000256" key="1">
    <source>
        <dbReference type="ARBA" id="ARBA00001974"/>
    </source>
</evidence>
<organism evidence="8 9">
    <name type="scientific">Trichonephila inaurata madagascariensis</name>
    <dbReference type="NCBI Taxonomy" id="2747483"/>
    <lineage>
        <taxon>Eukaryota</taxon>
        <taxon>Metazoa</taxon>
        <taxon>Ecdysozoa</taxon>
        <taxon>Arthropoda</taxon>
        <taxon>Chelicerata</taxon>
        <taxon>Arachnida</taxon>
        <taxon>Araneae</taxon>
        <taxon>Araneomorphae</taxon>
        <taxon>Entelegynae</taxon>
        <taxon>Araneoidea</taxon>
        <taxon>Nephilidae</taxon>
        <taxon>Trichonephila</taxon>
        <taxon>Trichonephila inaurata</taxon>
    </lineage>
</organism>
<dbReference type="AlphaFoldDB" id="A0A8X6Y739"/>
<proteinExistence type="predicted"/>
<dbReference type="PROSITE" id="PS51324">
    <property type="entry name" value="ERV_ALR"/>
    <property type="match status" value="1"/>
</dbReference>
<keyword evidence="2 6" id="KW-0285">Flavoprotein</keyword>
<comment type="catalytic activity">
    <reaction evidence="6">
        <text>2 R'C(R)SH + O2 = R'C(R)S-S(R)CR' + H2O2</text>
        <dbReference type="Rhea" id="RHEA:17357"/>
        <dbReference type="ChEBI" id="CHEBI:15379"/>
        <dbReference type="ChEBI" id="CHEBI:16240"/>
        <dbReference type="ChEBI" id="CHEBI:16520"/>
        <dbReference type="ChEBI" id="CHEBI:17412"/>
        <dbReference type="EC" id="1.8.3.2"/>
    </reaction>
</comment>
<name>A0A8X6Y739_9ARAC</name>
<evidence type="ECO:0000256" key="3">
    <source>
        <dbReference type="ARBA" id="ARBA00022827"/>
    </source>
</evidence>
<sequence length="287" mass="34295">MQNQTFHLLKRAFINDVDKEALQKSKLKESPFIQQEIDLVLKQSLPNIQFDTLHFSSRNVDSRKLLEETVITYILFISNIVKHEKFSRTFLRPGAWDGDRCWIQLLKFVMYCIFTLIYNIRWTSINFFDLDKTIDHLLQGRAEALRDFMKSLNIPLKNNSLYPAEKSYESLMFHPVNVFGPYHWRLLHWMAEAFEMRNGNHADIDQAKSIWREFVSKSLHRTLRCNICMYHYQNIAQTFKEKFLNDNNYSKIWFDIHNLVRSVQLKSNYSESEFETDRAFMKSALVP</sequence>
<dbReference type="EMBL" id="BMAV01016285">
    <property type="protein sequence ID" value="GFY66923.1"/>
    <property type="molecule type" value="Genomic_DNA"/>
</dbReference>
<feature type="domain" description="ERV/ALR sulfhydryl oxidase" evidence="7">
    <location>
        <begin position="171"/>
        <end position="279"/>
    </location>
</feature>
<reference evidence="8" key="1">
    <citation type="submission" date="2020-08" db="EMBL/GenBank/DDBJ databases">
        <title>Multicomponent nature underlies the extraordinary mechanical properties of spider dragline silk.</title>
        <authorList>
            <person name="Kono N."/>
            <person name="Nakamura H."/>
            <person name="Mori M."/>
            <person name="Yoshida Y."/>
            <person name="Ohtoshi R."/>
            <person name="Malay A.D."/>
            <person name="Moran D.A.P."/>
            <person name="Tomita M."/>
            <person name="Numata K."/>
            <person name="Arakawa K."/>
        </authorList>
    </citation>
    <scope>NUCLEOTIDE SEQUENCE</scope>
</reference>
<dbReference type="Gene3D" id="1.20.120.310">
    <property type="entry name" value="ERV/ALR sulfhydryl oxidase domain"/>
    <property type="match status" value="1"/>
</dbReference>
<dbReference type="GO" id="GO:0016972">
    <property type="term" value="F:thiol oxidase activity"/>
    <property type="evidence" value="ECO:0007669"/>
    <property type="project" value="UniProtKB-EC"/>
</dbReference>
<evidence type="ECO:0000313" key="8">
    <source>
        <dbReference type="EMBL" id="GFY66923.1"/>
    </source>
</evidence>
<dbReference type="InterPro" id="IPR017905">
    <property type="entry name" value="ERV/ALR_sulphydryl_oxidase"/>
</dbReference>
<evidence type="ECO:0000313" key="9">
    <source>
        <dbReference type="Proteomes" id="UP000886998"/>
    </source>
</evidence>